<evidence type="ECO:0000313" key="2">
    <source>
        <dbReference type="EMBL" id="MBB4686930.1"/>
    </source>
</evidence>
<keyword evidence="3" id="KW-1185">Reference proteome</keyword>
<comment type="caution">
    <text evidence="2">The sequence shown here is derived from an EMBL/GenBank/DDBJ whole genome shotgun (WGS) entry which is preliminary data.</text>
</comment>
<organism evidence="2 3">
    <name type="scientific">Amycolatopsis jiangsuensis</name>
    <dbReference type="NCBI Taxonomy" id="1181879"/>
    <lineage>
        <taxon>Bacteria</taxon>
        <taxon>Bacillati</taxon>
        <taxon>Actinomycetota</taxon>
        <taxon>Actinomycetes</taxon>
        <taxon>Pseudonocardiales</taxon>
        <taxon>Pseudonocardiaceae</taxon>
        <taxon>Amycolatopsis</taxon>
    </lineage>
</organism>
<dbReference type="Proteomes" id="UP000581769">
    <property type="component" value="Unassembled WGS sequence"/>
</dbReference>
<evidence type="ECO:0000313" key="3">
    <source>
        <dbReference type="Proteomes" id="UP000581769"/>
    </source>
</evidence>
<evidence type="ECO:0000259" key="1">
    <source>
        <dbReference type="Pfam" id="PF18566"/>
    </source>
</evidence>
<dbReference type="RefSeq" id="WP_184781714.1">
    <property type="nucleotide sequence ID" value="NZ_JACHMG010000001.1"/>
</dbReference>
<dbReference type="Pfam" id="PF18566">
    <property type="entry name" value="Ldi"/>
    <property type="match status" value="1"/>
</dbReference>
<accession>A0A840IYM2</accession>
<dbReference type="EMBL" id="JACHMG010000001">
    <property type="protein sequence ID" value="MBB4686930.1"/>
    <property type="molecule type" value="Genomic_DNA"/>
</dbReference>
<reference evidence="2 3" key="1">
    <citation type="submission" date="2020-08" db="EMBL/GenBank/DDBJ databases">
        <title>Sequencing the genomes of 1000 actinobacteria strains.</title>
        <authorList>
            <person name="Klenk H.-P."/>
        </authorList>
    </citation>
    <scope>NUCLEOTIDE SEQUENCE [LARGE SCALE GENOMIC DNA]</scope>
    <source>
        <strain evidence="2 3">DSM 45859</strain>
    </source>
</reference>
<dbReference type="InterPro" id="IPR041411">
    <property type="entry name" value="Ldi"/>
</dbReference>
<dbReference type="AlphaFoldDB" id="A0A840IYM2"/>
<name>A0A840IYM2_9PSEU</name>
<proteinExistence type="predicted"/>
<feature type="domain" description="Linalool dehydratase/isomerase" evidence="1">
    <location>
        <begin position="61"/>
        <end position="390"/>
    </location>
</feature>
<gene>
    <name evidence="2" type="ORF">BJY18_004415</name>
</gene>
<sequence length="533" mass="59410">MTSELVARDPGPGIDPDQVPALDDLQIGHLRHIENLANQLPGDWSKMGGVDPGQELFDAYRYQLAYMAYTLGLAQYHWLPAAPSALKPTFEKTVEKMLRRDVWSYWKETSRGARVLDPDITALREPWTDPVVKENIMYSGHLYMMTGMHAALFDDDRYDTPGALTFEWDPVFQGLAPESHVYQRSTLGEVIYWQMVENGWLGVACEPNCIFIVCNQFPMMGFRFEDLRKGTSRAEEATSAYAAAWERRGMYAGNGSFHPFLMVKQDQLAPPGGIAGDAWVASVMNTWNRDVVREVFPRQLRGTLKTGPDGTLSHYSPSVVPQVRAALDAGEPADLPHDTTDLSTDPTFGYIAAALSELGDERVRGLRAHADRFMNPTWENGGLYYPRNDRAWDGEGNRTGVDTMTGNVLLGYSRLNVPDGLWALYNRPWTAEHFAEPRVVSQEGAFDLRRAYYHRDSRTLLLTARPRDGKPTDLSLTVANALPRPWTLSVDGIAVAGSDGPEHSSAVRVVADGDTLHLSTALDSETTLALRWS</sequence>
<protein>
    <recommendedName>
        <fullName evidence="1">Linalool dehydratase/isomerase domain-containing protein</fullName>
    </recommendedName>
</protein>